<dbReference type="SMART" id="SM00213">
    <property type="entry name" value="UBQ"/>
    <property type="match status" value="1"/>
</dbReference>
<feature type="compositionally biased region" description="Polar residues" evidence="1">
    <location>
        <begin position="147"/>
        <end position="165"/>
    </location>
</feature>
<evidence type="ECO:0000313" key="4">
    <source>
        <dbReference type="Proteomes" id="UP000799440"/>
    </source>
</evidence>
<accession>A0A6A6VIW7</accession>
<dbReference type="InterPro" id="IPR029071">
    <property type="entry name" value="Ubiquitin-like_domsf"/>
</dbReference>
<evidence type="ECO:0000259" key="2">
    <source>
        <dbReference type="PROSITE" id="PS50053"/>
    </source>
</evidence>
<name>A0A6A6VIW7_9PLEO</name>
<dbReference type="Gene3D" id="3.10.20.90">
    <property type="entry name" value="Phosphatidylinositol 3-kinase Catalytic Subunit, Chain A, domain 1"/>
    <property type="match status" value="1"/>
</dbReference>
<evidence type="ECO:0000313" key="3">
    <source>
        <dbReference type="EMBL" id="KAF2749480.1"/>
    </source>
</evidence>
<dbReference type="OrthoDB" id="3365399at2759"/>
<organism evidence="3 4">
    <name type="scientific">Sporormia fimetaria CBS 119925</name>
    <dbReference type="NCBI Taxonomy" id="1340428"/>
    <lineage>
        <taxon>Eukaryota</taxon>
        <taxon>Fungi</taxon>
        <taxon>Dikarya</taxon>
        <taxon>Ascomycota</taxon>
        <taxon>Pezizomycotina</taxon>
        <taxon>Dothideomycetes</taxon>
        <taxon>Pleosporomycetidae</taxon>
        <taxon>Pleosporales</taxon>
        <taxon>Sporormiaceae</taxon>
        <taxon>Sporormia</taxon>
    </lineage>
</organism>
<proteinExistence type="predicted"/>
<dbReference type="PROSITE" id="PS50053">
    <property type="entry name" value="UBIQUITIN_2"/>
    <property type="match status" value="1"/>
</dbReference>
<dbReference type="CDD" id="cd17080">
    <property type="entry name" value="Ubl_SLD2_Esc2_like"/>
    <property type="match status" value="1"/>
</dbReference>
<dbReference type="PANTHER" id="PTHR10562">
    <property type="entry name" value="SMALL UBIQUITIN-RELATED MODIFIER"/>
    <property type="match status" value="1"/>
</dbReference>
<dbReference type="SUPFAM" id="SSF54236">
    <property type="entry name" value="Ubiquitin-like"/>
    <property type="match status" value="1"/>
</dbReference>
<feature type="region of interest" description="Disordered" evidence="1">
    <location>
        <begin position="320"/>
        <end position="339"/>
    </location>
</feature>
<feature type="compositionally biased region" description="Basic and acidic residues" evidence="1">
    <location>
        <begin position="19"/>
        <end position="83"/>
    </location>
</feature>
<dbReference type="InterPro" id="IPR022617">
    <property type="entry name" value="Rad60/SUMO-like_dom"/>
</dbReference>
<dbReference type="Proteomes" id="UP000799440">
    <property type="component" value="Unassembled WGS sequence"/>
</dbReference>
<feature type="region of interest" description="Disordered" evidence="1">
    <location>
        <begin position="1"/>
        <end position="179"/>
    </location>
</feature>
<dbReference type="InterPro" id="IPR000626">
    <property type="entry name" value="Ubiquitin-like_dom"/>
</dbReference>
<dbReference type="AlphaFoldDB" id="A0A6A6VIW7"/>
<protein>
    <recommendedName>
        <fullName evidence="2">Ubiquitin-like domain-containing protein</fullName>
    </recommendedName>
</protein>
<feature type="domain" description="Ubiquitin-like" evidence="2">
    <location>
        <begin position="344"/>
        <end position="416"/>
    </location>
</feature>
<keyword evidence="4" id="KW-1185">Reference proteome</keyword>
<gene>
    <name evidence="3" type="ORF">M011DRAFT_465923</name>
</gene>
<dbReference type="EMBL" id="MU006566">
    <property type="protein sequence ID" value="KAF2749480.1"/>
    <property type="molecule type" value="Genomic_DNA"/>
</dbReference>
<dbReference type="Pfam" id="PF11976">
    <property type="entry name" value="Rad60-SLD"/>
    <property type="match status" value="1"/>
</dbReference>
<evidence type="ECO:0000256" key="1">
    <source>
        <dbReference type="SAM" id="MobiDB-lite"/>
    </source>
</evidence>
<sequence>MTDTEAPKPKKRTFFKKAAWQEKKEEDDQRDIFRHADTFRDIVAEENRRKQEEKERKRQEEEQRKQRKRKLEEAAKLEEEERKRRLRSPTDNYDSHSDRKPKRRTRSSQTTPPPTFSPYSAPPGGLSNIIDLGDPSSESEASPVKLGNNSLPQASTRSSSRNQPSAAPVIANPPDDDLDLEEDEHFKEARLRAAKRAETQVDHIVQLLITSYIDGTAPLMVKIKTSSTLEKPLDAWCARQNFTAEQTKSVFLTWKSKPVSKFSTVRRLGVKIDESGNLSLEGSCELYDEDNLPKIHVEAWTDDVFKEWKTQQEEEAAARERAASLAAAPEPEPEPEPEPAQVKIRLILKAQQKPDFKITVRPETTVEHLTEAYKQKNNIPRDQPVTLKFDGDRLRPMDTMTDTVVEDMDSIEVYFK</sequence>
<reference evidence="3" key="1">
    <citation type="journal article" date="2020" name="Stud. Mycol.">
        <title>101 Dothideomycetes genomes: a test case for predicting lifestyles and emergence of pathogens.</title>
        <authorList>
            <person name="Haridas S."/>
            <person name="Albert R."/>
            <person name="Binder M."/>
            <person name="Bloem J."/>
            <person name="Labutti K."/>
            <person name="Salamov A."/>
            <person name="Andreopoulos B."/>
            <person name="Baker S."/>
            <person name="Barry K."/>
            <person name="Bills G."/>
            <person name="Bluhm B."/>
            <person name="Cannon C."/>
            <person name="Castanera R."/>
            <person name="Culley D."/>
            <person name="Daum C."/>
            <person name="Ezra D."/>
            <person name="Gonzalez J."/>
            <person name="Henrissat B."/>
            <person name="Kuo A."/>
            <person name="Liang C."/>
            <person name="Lipzen A."/>
            <person name="Lutzoni F."/>
            <person name="Magnuson J."/>
            <person name="Mondo S."/>
            <person name="Nolan M."/>
            <person name="Ohm R."/>
            <person name="Pangilinan J."/>
            <person name="Park H.-J."/>
            <person name="Ramirez L."/>
            <person name="Alfaro M."/>
            <person name="Sun H."/>
            <person name="Tritt A."/>
            <person name="Yoshinaga Y."/>
            <person name="Zwiers L.-H."/>
            <person name="Turgeon B."/>
            <person name="Goodwin S."/>
            <person name="Spatafora J."/>
            <person name="Crous P."/>
            <person name="Grigoriev I."/>
        </authorList>
    </citation>
    <scope>NUCLEOTIDE SEQUENCE</scope>
    <source>
        <strain evidence="3">CBS 119925</strain>
    </source>
</reference>